<dbReference type="RefSeq" id="WP_368376742.1">
    <property type="nucleotide sequence ID" value="NZ_JBFRYB010000001.1"/>
</dbReference>
<evidence type="ECO:0000259" key="10">
    <source>
        <dbReference type="Pfam" id="PF06974"/>
    </source>
</evidence>
<name>A0ABV3TYG6_9GAMM</name>
<dbReference type="PANTHER" id="PTHR31650:SF1">
    <property type="entry name" value="WAX ESTER SYNTHASE_DIACYLGLYCEROL ACYLTRANSFERASE 4-RELATED"/>
    <property type="match status" value="1"/>
</dbReference>
<feature type="domain" description="O-acyltransferase WSD1 C-terminal" evidence="10">
    <location>
        <begin position="316"/>
        <end position="456"/>
    </location>
</feature>
<evidence type="ECO:0000256" key="5">
    <source>
        <dbReference type="ARBA" id="ARBA00022679"/>
    </source>
</evidence>
<evidence type="ECO:0000259" key="9">
    <source>
        <dbReference type="Pfam" id="PF03007"/>
    </source>
</evidence>
<evidence type="ECO:0000256" key="7">
    <source>
        <dbReference type="ARBA" id="ARBA00023315"/>
    </source>
</evidence>
<comment type="similarity">
    <text evidence="3">Belongs to the long-chain O-acyltransferase family.</text>
</comment>
<accession>A0ABV3TYG6</accession>
<gene>
    <name evidence="11" type="ORF">AB4875_14330</name>
</gene>
<feature type="domain" description="O-acyltransferase WSD1-like N-terminal" evidence="9">
    <location>
        <begin position="1"/>
        <end position="263"/>
    </location>
</feature>
<dbReference type="Pfam" id="PF06974">
    <property type="entry name" value="WS_DGAT_C"/>
    <property type="match status" value="1"/>
</dbReference>
<keyword evidence="12" id="KW-1185">Reference proteome</keyword>
<sequence length="467" mass="51591">MSPQNLVWLKMETSDTPMHLGVLATFKIPAKADKDYLSDLATSMREGGEAVAPWNQRLSFSGEGILGSRLLKDDHFSLDHHFRHSALPQPGGEKELGILVSRLHSNPIVRDGPLWELHLIEGIAGRRYAFYLKVHHALIGDVNLLETFMASLSTTARQRDVRPIWTLPLPNKQGEEDEASDDNLAEHGIDTSGANNGIDQFKSVMKPYTFEALKKSAFQLPALSAQFSRNAPRSTLNRKINGQRRFSTFHIELARIQTLADATQSDRKQVLIYLCGTALRRFFKEYNSLPDESLIAMAPVSVSALGDTESVRVLKLLRLPLATDVGDPLSRLEVIKASLNKARQVARTLPTPLSDGYNIVQSINMFSKQLMGVGRFVPKGFNLTISSTDGCDSALFLKGARLETIYPMNHLMQFSALSIDCVNYGGTLNVGVVGARDTLPHLQRIAVYLGTALNELEELVLGDEVVS</sequence>
<evidence type="ECO:0000256" key="8">
    <source>
        <dbReference type="ARBA" id="ARBA00048109"/>
    </source>
</evidence>
<evidence type="ECO:0000313" key="11">
    <source>
        <dbReference type="EMBL" id="MEX1666668.1"/>
    </source>
</evidence>
<keyword evidence="5" id="KW-0808">Transferase</keyword>
<evidence type="ECO:0000256" key="4">
    <source>
        <dbReference type="ARBA" id="ARBA00013244"/>
    </source>
</evidence>
<comment type="pathway">
    <text evidence="2">Lipid metabolism.</text>
</comment>
<keyword evidence="6" id="KW-0319">Glycerol metabolism</keyword>
<reference evidence="11 12" key="1">
    <citation type="journal article" date="2011" name="Int. J. Syst. Evol. Microbiol.">
        <title>Zhongshania antarctica gen. nov., sp. nov. and Zhongshania guokunii sp. nov., gammaproteobacteria respectively isolated from coastal attached (fast) ice and surface seawater of the Antarctic.</title>
        <authorList>
            <person name="Li H.J."/>
            <person name="Zhang X.Y."/>
            <person name="Chen C.X."/>
            <person name="Zhang Y.J."/>
            <person name="Gao Z.M."/>
            <person name="Yu Y."/>
            <person name="Chen X.L."/>
            <person name="Chen B."/>
            <person name="Zhang Y.Z."/>
        </authorList>
    </citation>
    <scope>NUCLEOTIDE SEQUENCE [LARGE SCALE GENOMIC DNA]</scope>
    <source>
        <strain evidence="11 12">R06B22</strain>
    </source>
</reference>
<dbReference type="Proteomes" id="UP001557484">
    <property type="component" value="Unassembled WGS sequence"/>
</dbReference>
<comment type="caution">
    <text evidence="11">The sequence shown here is derived from an EMBL/GenBank/DDBJ whole genome shotgun (WGS) entry which is preliminary data.</text>
</comment>
<dbReference type="PANTHER" id="PTHR31650">
    <property type="entry name" value="O-ACYLTRANSFERASE (WSD1-LIKE) FAMILY PROTEIN"/>
    <property type="match status" value="1"/>
</dbReference>
<dbReference type="Pfam" id="PF03007">
    <property type="entry name" value="WS_DGAT_cat"/>
    <property type="match status" value="1"/>
</dbReference>
<dbReference type="InterPro" id="IPR004255">
    <property type="entry name" value="O-acyltransferase_WSD1_N"/>
</dbReference>
<dbReference type="InterPro" id="IPR009721">
    <property type="entry name" value="O-acyltransferase_WSD1_C"/>
</dbReference>
<evidence type="ECO:0000256" key="6">
    <source>
        <dbReference type="ARBA" id="ARBA00022798"/>
    </source>
</evidence>
<evidence type="ECO:0000313" key="12">
    <source>
        <dbReference type="Proteomes" id="UP001557484"/>
    </source>
</evidence>
<proteinExistence type="inferred from homology"/>
<protein>
    <recommendedName>
        <fullName evidence="4">diacylglycerol O-acyltransferase</fullName>
        <ecNumber evidence="4">2.3.1.20</ecNumber>
    </recommendedName>
</protein>
<evidence type="ECO:0000256" key="1">
    <source>
        <dbReference type="ARBA" id="ARBA00004771"/>
    </source>
</evidence>
<dbReference type="InterPro" id="IPR045034">
    <property type="entry name" value="O-acyltransferase_WSD1-like"/>
</dbReference>
<organism evidence="11 12">
    <name type="scientific">Zhongshania arctica</name>
    <dbReference type="NCBI Taxonomy" id="3238302"/>
    <lineage>
        <taxon>Bacteria</taxon>
        <taxon>Pseudomonadati</taxon>
        <taxon>Pseudomonadota</taxon>
        <taxon>Gammaproteobacteria</taxon>
        <taxon>Cellvibrionales</taxon>
        <taxon>Spongiibacteraceae</taxon>
        <taxon>Zhongshania</taxon>
    </lineage>
</organism>
<evidence type="ECO:0000256" key="2">
    <source>
        <dbReference type="ARBA" id="ARBA00005189"/>
    </source>
</evidence>
<comment type="pathway">
    <text evidence="1">Glycerolipid metabolism; triacylglycerol biosynthesis.</text>
</comment>
<comment type="catalytic activity">
    <reaction evidence="8">
        <text>an acyl-CoA + a 1,2-diacyl-sn-glycerol = a triacyl-sn-glycerol + CoA</text>
        <dbReference type="Rhea" id="RHEA:10868"/>
        <dbReference type="ChEBI" id="CHEBI:17815"/>
        <dbReference type="ChEBI" id="CHEBI:57287"/>
        <dbReference type="ChEBI" id="CHEBI:58342"/>
        <dbReference type="ChEBI" id="CHEBI:64615"/>
        <dbReference type="EC" id="2.3.1.20"/>
    </reaction>
</comment>
<dbReference type="EMBL" id="JBFRYB010000001">
    <property type="protein sequence ID" value="MEX1666668.1"/>
    <property type="molecule type" value="Genomic_DNA"/>
</dbReference>
<dbReference type="EC" id="2.3.1.20" evidence="4"/>
<evidence type="ECO:0000256" key="3">
    <source>
        <dbReference type="ARBA" id="ARBA00009587"/>
    </source>
</evidence>
<keyword evidence="7" id="KW-0012">Acyltransferase</keyword>